<sequence length="270" mass="29068">MAFITAPATANDPSLEPFSMAYSAPTPSPPYSMAYSWGSHQSFGVQPGSSVNTTESYPPAFRPTDRNSFKSWAFNSGQCTNGQNYDHTDTYTTETALAAESEQLFMPSRFETPDIFGGPAYDVRLKSPALWDHTPFNDRSAVREGSDGVHYPYPPACGITDMPGAEQFTPGPSHVADVEPGSNASTPDTLMWVDDSQTVADALPPTANAPETHEAGQPVMCAAEADDGLGGKRSRKRKSGAAERHGLQPFEQVLDIAQSYRDLYAVDADS</sequence>
<dbReference type="Proteomes" id="UP000016930">
    <property type="component" value="Unassembled WGS sequence"/>
</dbReference>
<evidence type="ECO:0000313" key="2">
    <source>
        <dbReference type="EMBL" id="EMD33772.1"/>
    </source>
</evidence>
<feature type="region of interest" description="Disordered" evidence="1">
    <location>
        <begin position="225"/>
        <end position="247"/>
    </location>
</feature>
<evidence type="ECO:0000313" key="3">
    <source>
        <dbReference type="Proteomes" id="UP000016930"/>
    </source>
</evidence>
<dbReference type="HOGENOM" id="CLU_1030581_0_0_1"/>
<reference evidence="2 3" key="1">
    <citation type="journal article" date="2012" name="Proc. Natl. Acad. Sci. U.S.A.">
        <title>Comparative genomics of Ceriporiopsis subvermispora and Phanerochaete chrysosporium provide insight into selective ligninolysis.</title>
        <authorList>
            <person name="Fernandez-Fueyo E."/>
            <person name="Ruiz-Duenas F.J."/>
            <person name="Ferreira P."/>
            <person name="Floudas D."/>
            <person name="Hibbett D.S."/>
            <person name="Canessa P."/>
            <person name="Larrondo L.F."/>
            <person name="James T.Y."/>
            <person name="Seelenfreund D."/>
            <person name="Lobos S."/>
            <person name="Polanco R."/>
            <person name="Tello M."/>
            <person name="Honda Y."/>
            <person name="Watanabe T."/>
            <person name="Watanabe T."/>
            <person name="Ryu J.S."/>
            <person name="Kubicek C.P."/>
            <person name="Schmoll M."/>
            <person name="Gaskell J."/>
            <person name="Hammel K.E."/>
            <person name="St John F.J."/>
            <person name="Vanden Wymelenberg A."/>
            <person name="Sabat G."/>
            <person name="Splinter BonDurant S."/>
            <person name="Syed K."/>
            <person name="Yadav J.S."/>
            <person name="Doddapaneni H."/>
            <person name="Subramanian V."/>
            <person name="Lavin J.L."/>
            <person name="Oguiza J.A."/>
            <person name="Perez G."/>
            <person name="Pisabarro A.G."/>
            <person name="Ramirez L."/>
            <person name="Santoyo F."/>
            <person name="Master E."/>
            <person name="Coutinho P.M."/>
            <person name="Henrissat B."/>
            <person name="Lombard V."/>
            <person name="Magnuson J.K."/>
            <person name="Kuees U."/>
            <person name="Hori C."/>
            <person name="Igarashi K."/>
            <person name="Samejima M."/>
            <person name="Held B.W."/>
            <person name="Barry K.W."/>
            <person name="LaButti K.M."/>
            <person name="Lapidus A."/>
            <person name="Lindquist E.A."/>
            <person name="Lucas S.M."/>
            <person name="Riley R."/>
            <person name="Salamov A.A."/>
            <person name="Hoffmeister D."/>
            <person name="Schwenk D."/>
            <person name="Hadar Y."/>
            <person name="Yarden O."/>
            <person name="de Vries R.P."/>
            <person name="Wiebenga A."/>
            <person name="Stenlid J."/>
            <person name="Eastwood D."/>
            <person name="Grigoriev I.V."/>
            <person name="Berka R.M."/>
            <person name="Blanchette R.A."/>
            <person name="Kersten P."/>
            <person name="Martinez A.T."/>
            <person name="Vicuna R."/>
            <person name="Cullen D."/>
        </authorList>
    </citation>
    <scope>NUCLEOTIDE SEQUENCE [LARGE SCALE GENOMIC DNA]</scope>
    <source>
        <strain evidence="2 3">B</strain>
    </source>
</reference>
<dbReference type="AlphaFoldDB" id="M2R6H1"/>
<name>M2R6H1_CERS8</name>
<protein>
    <submittedName>
        <fullName evidence="2">Uncharacterized protein</fullName>
    </submittedName>
</protein>
<gene>
    <name evidence="2" type="ORF">CERSUDRAFT_126015</name>
</gene>
<dbReference type="EMBL" id="KB445805">
    <property type="protein sequence ID" value="EMD33772.1"/>
    <property type="molecule type" value="Genomic_DNA"/>
</dbReference>
<proteinExistence type="predicted"/>
<evidence type="ECO:0000256" key="1">
    <source>
        <dbReference type="SAM" id="MobiDB-lite"/>
    </source>
</evidence>
<accession>M2R6H1</accession>
<keyword evidence="3" id="KW-1185">Reference proteome</keyword>
<organism evidence="2 3">
    <name type="scientific">Ceriporiopsis subvermispora (strain B)</name>
    <name type="common">White-rot fungus</name>
    <name type="synonym">Gelatoporia subvermispora</name>
    <dbReference type="NCBI Taxonomy" id="914234"/>
    <lineage>
        <taxon>Eukaryota</taxon>
        <taxon>Fungi</taxon>
        <taxon>Dikarya</taxon>
        <taxon>Basidiomycota</taxon>
        <taxon>Agaricomycotina</taxon>
        <taxon>Agaricomycetes</taxon>
        <taxon>Polyporales</taxon>
        <taxon>Gelatoporiaceae</taxon>
        <taxon>Gelatoporia</taxon>
    </lineage>
</organism>